<dbReference type="GO" id="GO:0003677">
    <property type="term" value="F:DNA binding"/>
    <property type="evidence" value="ECO:0007669"/>
    <property type="project" value="UniProtKB-KW"/>
</dbReference>
<dbReference type="Proteomes" id="UP001596201">
    <property type="component" value="Unassembled WGS sequence"/>
</dbReference>
<dbReference type="Gene3D" id="2.40.50.140">
    <property type="entry name" value="Nucleic acid-binding proteins"/>
    <property type="match status" value="1"/>
</dbReference>
<feature type="region of interest" description="Disordered" evidence="1">
    <location>
        <begin position="69"/>
        <end position="92"/>
    </location>
</feature>
<evidence type="ECO:0000256" key="1">
    <source>
        <dbReference type="SAM" id="MobiDB-lite"/>
    </source>
</evidence>
<accession>A0ABD5RB11</accession>
<sequence>MSSTKSGKKAVSTREKTTDDAWEFERVSVEFRASVSQEIQAKIDYSDERELADGRLFGQTQEAFERMCGREAEVERTRARTDRSQEPGREGAARYVTEVANEKRREAFAARRASVDPWADPEIVDPRETLEREELAGVNREAARLHRRYDDVSRAAIGRELGERVAEGQSLLSAVVAVAERLRERPGRVVPVGELDVVDAGEVCVEGVIERLWSPSHPSIQWVGLLEDKTGRVKVTSWKRSNQPTVREGERVRIRAAAKNWYEGSVSLAVTGWSGVTFPGRGRYWE</sequence>
<keyword evidence="2" id="KW-0238">DNA-binding</keyword>
<dbReference type="AlphaFoldDB" id="A0ABD5RB11"/>
<organism evidence="2 3">
    <name type="scientific">Salinirubrum litoreum</name>
    <dbReference type="NCBI Taxonomy" id="1126234"/>
    <lineage>
        <taxon>Archaea</taxon>
        <taxon>Methanobacteriati</taxon>
        <taxon>Methanobacteriota</taxon>
        <taxon>Stenosarchaea group</taxon>
        <taxon>Halobacteria</taxon>
        <taxon>Halobacteriales</taxon>
        <taxon>Haloferacaceae</taxon>
        <taxon>Salinirubrum</taxon>
    </lineage>
</organism>
<reference evidence="2 3" key="1">
    <citation type="journal article" date="2019" name="Int. J. Syst. Evol. Microbiol.">
        <title>The Global Catalogue of Microorganisms (GCM) 10K type strain sequencing project: providing services to taxonomists for standard genome sequencing and annotation.</title>
        <authorList>
            <consortium name="The Broad Institute Genomics Platform"/>
            <consortium name="The Broad Institute Genome Sequencing Center for Infectious Disease"/>
            <person name="Wu L."/>
            <person name="Ma J."/>
        </authorList>
    </citation>
    <scope>NUCLEOTIDE SEQUENCE [LARGE SCALE GENOMIC DNA]</scope>
    <source>
        <strain evidence="2 3">CGMCC 1.12237</strain>
    </source>
</reference>
<dbReference type="RefSeq" id="WP_227231436.1">
    <property type="nucleotide sequence ID" value="NZ_JAJCVJ010000004.1"/>
</dbReference>
<keyword evidence="3" id="KW-1185">Reference proteome</keyword>
<evidence type="ECO:0000313" key="3">
    <source>
        <dbReference type="Proteomes" id="UP001596201"/>
    </source>
</evidence>
<proteinExistence type="predicted"/>
<gene>
    <name evidence="2" type="ORF">ACFPJ5_09435</name>
</gene>
<name>A0ABD5RB11_9EURY</name>
<evidence type="ECO:0000313" key="2">
    <source>
        <dbReference type="EMBL" id="MFC5367164.1"/>
    </source>
</evidence>
<comment type="caution">
    <text evidence="2">The sequence shown here is derived from an EMBL/GenBank/DDBJ whole genome shotgun (WGS) entry which is preliminary data.</text>
</comment>
<dbReference type="InterPro" id="IPR012340">
    <property type="entry name" value="NA-bd_OB-fold"/>
</dbReference>
<dbReference type="SUPFAM" id="SSF50249">
    <property type="entry name" value="Nucleic acid-binding proteins"/>
    <property type="match status" value="1"/>
</dbReference>
<protein>
    <submittedName>
        <fullName evidence="2">DNA-binding protein</fullName>
    </submittedName>
</protein>
<dbReference type="EMBL" id="JBHSKX010000001">
    <property type="protein sequence ID" value="MFC5367164.1"/>
    <property type="molecule type" value="Genomic_DNA"/>
</dbReference>